<dbReference type="UniPathway" id="UPA00084">
    <property type="reaction ID" value="UER00504"/>
</dbReference>
<dbReference type="GO" id="GO:0009395">
    <property type="term" value="P:phospholipid catabolic process"/>
    <property type="evidence" value="ECO:0007669"/>
    <property type="project" value="UniProtKB-KW"/>
</dbReference>
<name>A4C9F7_9GAMM</name>
<proteinExistence type="predicted"/>
<comment type="caution">
    <text evidence="4">The sequence shown here is derived from an EMBL/GenBank/DDBJ whole genome shotgun (WGS) entry which is preliminary data.</text>
</comment>
<dbReference type="EC" id="3.1.3.27" evidence="1"/>
<keyword evidence="1" id="KW-0460">Magnesium</keyword>
<dbReference type="GO" id="GO:0005886">
    <property type="term" value="C:plasma membrane"/>
    <property type="evidence" value="ECO:0007669"/>
    <property type="project" value="UniProtKB-SubCell"/>
</dbReference>
<dbReference type="Proteomes" id="UP000006201">
    <property type="component" value="Unassembled WGS sequence"/>
</dbReference>
<keyword evidence="1" id="KW-1208">Phospholipid metabolism</keyword>
<dbReference type="Pfam" id="PF04608">
    <property type="entry name" value="PgpA"/>
    <property type="match status" value="1"/>
</dbReference>
<dbReference type="PANTHER" id="PTHR36305">
    <property type="entry name" value="PHOSPHATIDYLGLYCEROPHOSPHATASE A"/>
    <property type="match status" value="1"/>
</dbReference>
<keyword evidence="1" id="KW-1003">Cell membrane</keyword>
<evidence type="ECO:0000256" key="2">
    <source>
        <dbReference type="SAM" id="Phobius"/>
    </source>
</evidence>
<keyword evidence="1" id="KW-0442">Lipid degradation</keyword>
<dbReference type="InterPro" id="IPR007686">
    <property type="entry name" value="YutG/PgpA"/>
</dbReference>
<dbReference type="CDD" id="cd06971">
    <property type="entry name" value="PgpA"/>
    <property type="match status" value="1"/>
</dbReference>
<keyword evidence="1" id="KW-0479">Metal-binding</keyword>
<comment type="subcellular location">
    <subcellularLocation>
        <location evidence="1">Cell inner membrane</location>
        <topology evidence="1">Multi-pass membrane protein</topology>
    </subcellularLocation>
</comment>
<comment type="pathway">
    <text evidence="1">Phospholipid metabolism; phosphatidylglycerol biosynthesis; phosphatidylglycerol from CDP-diacylglycerol: step 2/2.</text>
</comment>
<feature type="domain" description="YutG/PgpA" evidence="3">
    <location>
        <begin position="18"/>
        <end position="155"/>
    </location>
</feature>
<dbReference type="STRING" id="87626.PTD2_09259"/>
<keyword evidence="5" id="KW-1185">Reference proteome</keyword>
<gene>
    <name evidence="4" type="ORF">PTD2_09259</name>
</gene>
<evidence type="ECO:0000256" key="1">
    <source>
        <dbReference type="PIRNR" id="PIRNR006162"/>
    </source>
</evidence>
<dbReference type="EMBL" id="AAOH01000003">
    <property type="protein sequence ID" value="EAR29222.1"/>
    <property type="molecule type" value="Genomic_DNA"/>
</dbReference>
<dbReference type="OrthoDB" id="9804091at2"/>
<keyword evidence="1 2" id="KW-0472">Membrane</keyword>
<reference evidence="4 5" key="1">
    <citation type="submission" date="2006-02" db="EMBL/GenBank/DDBJ databases">
        <authorList>
            <person name="Moran M.A."/>
            <person name="Kjelleberg S."/>
            <person name="Egan S."/>
            <person name="Saunders N."/>
            <person name="Thomas T."/>
            <person name="Ferriera S."/>
            <person name="Johnson J."/>
            <person name="Kravitz S."/>
            <person name="Halpern A."/>
            <person name="Remington K."/>
            <person name="Beeson K."/>
            <person name="Tran B."/>
            <person name="Rogers Y.-H."/>
            <person name="Friedman R."/>
            <person name="Venter J.C."/>
        </authorList>
    </citation>
    <scope>NUCLEOTIDE SEQUENCE [LARGE SCALE GENOMIC DNA]</scope>
    <source>
        <strain evidence="4 5">D2</strain>
    </source>
</reference>
<comment type="function">
    <text evidence="1">Lipid phosphatase which dephosphorylates phosphatidylglycerophosphate (PGP) to phosphatidylglycerol (PG).</text>
</comment>
<evidence type="ECO:0000313" key="5">
    <source>
        <dbReference type="Proteomes" id="UP000006201"/>
    </source>
</evidence>
<dbReference type="GO" id="GO:0008962">
    <property type="term" value="F:phosphatidylglycerophosphatase activity"/>
    <property type="evidence" value="ECO:0007669"/>
    <property type="project" value="UniProtKB-EC"/>
</dbReference>
<keyword evidence="1" id="KW-0378">Hydrolase</keyword>
<comment type="catalytic activity">
    <reaction evidence="1">
        <text>a 1,2-diacyl-sn-glycero-3-phospho-(1'-sn-glycero-3'-phosphate) + H2O = a 1,2-diacyl-sn-glycero-3-phospho-(1'-sn-glycerol) + phosphate</text>
        <dbReference type="Rhea" id="RHEA:33751"/>
        <dbReference type="ChEBI" id="CHEBI:15377"/>
        <dbReference type="ChEBI" id="CHEBI:43474"/>
        <dbReference type="ChEBI" id="CHEBI:60110"/>
        <dbReference type="ChEBI" id="CHEBI:64716"/>
        <dbReference type="EC" id="3.1.3.27"/>
    </reaction>
</comment>
<dbReference type="PANTHER" id="PTHR36305:SF1">
    <property type="entry name" value="PHOSPHATIDYLGLYCEROPHOSPHATASE A"/>
    <property type="match status" value="1"/>
</dbReference>
<keyword evidence="1 2" id="KW-0812">Transmembrane</keyword>
<evidence type="ECO:0000259" key="3">
    <source>
        <dbReference type="Pfam" id="PF04608"/>
    </source>
</evidence>
<protein>
    <recommendedName>
        <fullName evidence="1">Phosphatidylglycerophosphatase A</fullName>
        <ecNumber evidence="1">3.1.3.27</ecNumber>
    </recommendedName>
    <alternativeName>
        <fullName evidence="1">Phosphatidylglycerolphosphate phosphatase A</fullName>
    </alternativeName>
</protein>
<keyword evidence="1" id="KW-0595">Phospholipid degradation</keyword>
<dbReference type="InterPro" id="IPR036681">
    <property type="entry name" value="PgpA-like_sf"/>
</dbReference>
<dbReference type="PIRSF" id="PIRSF006162">
    <property type="entry name" value="PgpA"/>
    <property type="match status" value="1"/>
</dbReference>
<dbReference type="GO" id="GO:0046872">
    <property type="term" value="F:metal ion binding"/>
    <property type="evidence" value="ECO:0007669"/>
    <property type="project" value="UniProtKB-KW"/>
</dbReference>
<keyword evidence="2" id="KW-1133">Transmembrane helix</keyword>
<dbReference type="eggNOG" id="COG1267">
    <property type="taxonomic scope" value="Bacteria"/>
</dbReference>
<feature type="transmembrane region" description="Helical" evidence="2">
    <location>
        <begin position="51"/>
        <end position="69"/>
    </location>
</feature>
<keyword evidence="1" id="KW-0443">Lipid metabolism</keyword>
<feature type="transmembrane region" description="Helical" evidence="2">
    <location>
        <begin position="133"/>
        <end position="156"/>
    </location>
</feature>
<dbReference type="InterPro" id="IPR026037">
    <property type="entry name" value="PgpA"/>
</dbReference>
<evidence type="ECO:0000313" key="4">
    <source>
        <dbReference type="EMBL" id="EAR29222.1"/>
    </source>
</evidence>
<dbReference type="SUPFAM" id="SSF101307">
    <property type="entry name" value="YutG-like"/>
    <property type="match status" value="1"/>
</dbReference>
<dbReference type="AlphaFoldDB" id="A4C9F7"/>
<dbReference type="RefSeq" id="WP_009838483.1">
    <property type="nucleotide sequence ID" value="NZ_AAOH01000003.1"/>
</dbReference>
<dbReference type="HOGENOM" id="CLU_103734_0_1_6"/>
<comment type="cofactor">
    <cofactor evidence="1">
        <name>Mg(2+)</name>
        <dbReference type="ChEBI" id="CHEBI:18420"/>
    </cofactor>
</comment>
<feature type="transmembrane region" description="Helical" evidence="2">
    <location>
        <begin position="90"/>
        <end position="113"/>
    </location>
</feature>
<dbReference type="GO" id="GO:0006655">
    <property type="term" value="P:phosphatidylglycerol biosynthetic process"/>
    <property type="evidence" value="ECO:0007669"/>
    <property type="project" value="UniProtKB-UniPathway"/>
</dbReference>
<sequence length="162" mass="17788">MILQHKIAFNLKKPHQFLALGFGLGLAPKAPGTFGTLAALPFIFATMQLGWQWQVLVAVLLSVVGIWLCGKTADDVQVHDHSAIVWDEIAGFYITMIGAAISWQSLLVGFLLFRFFDILKPWPIKLLDKQVKGGFGIMIDDVAAGLFSLIIVQALFKTGYLG</sequence>
<organism evidence="4 5">
    <name type="scientific">Pseudoalteromonas tunicata D2</name>
    <dbReference type="NCBI Taxonomy" id="87626"/>
    <lineage>
        <taxon>Bacteria</taxon>
        <taxon>Pseudomonadati</taxon>
        <taxon>Pseudomonadota</taxon>
        <taxon>Gammaproteobacteria</taxon>
        <taxon>Alteromonadales</taxon>
        <taxon>Pseudoalteromonadaceae</taxon>
        <taxon>Pseudoalteromonas</taxon>
    </lineage>
</organism>
<keyword evidence="1" id="KW-0997">Cell inner membrane</keyword>
<accession>A4C9F7</accession>